<dbReference type="InterPro" id="IPR051266">
    <property type="entry name" value="CLCR"/>
</dbReference>
<dbReference type="PANTHER" id="PTHR10579">
    <property type="entry name" value="CALCIUM-ACTIVATED CHLORIDE CHANNEL REGULATOR"/>
    <property type="match status" value="1"/>
</dbReference>
<dbReference type="AlphaFoldDB" id="A0A7X1LPG5"/>
<dbReference type="InterPro" id="IPR002035">
    <property type="entry name" value="VWF_A"/>
</dbReference>
<organism evidence="3 4">
    <name type="scientific">Streptomyces mexicanus</name>
    <dbReference type="NCBI Taxonomy" id="178566"/>
    <lineage>
        <taxon>Bacteria</taxon>
        <taxon>Bacillati</taxon>
        <taxon>Actinomycetota</taxon>
        <taxon>Actinomycetes</taxon>
        <taxon>Kitasatosporales</taxon>
        <taxon>Streptomycetaceae</taxon>
        <taxon>Streptomyces</taxon>
    </lineage>
</organism>
<dbReference type="PROSITE" id="PS50234">
    <property type="entry name" value="VWFA"/>
    <property type="match status" value="1"/>
</dbReference>
<feature type="domain" description="VWFA" evidence="2">
    <location>
        <begin position="43"/>
        <end position="225"/>
    </location>
</feature>
<name>A0A7X1LPG5_9ACTN</name>
<feature type="region of interest" description="Disordered" evidence="1">
    <location>
        <begin position="423"/>
        <end position="451"/>
    </location>
</feature>
<protein>
    <submittedName>
        <fullName evidence="3">VWA domain-containing protein</fullName>
    </submittedName>
</protein>
<dbReference type="EMBL" id="JACMHY010000002">
    <property type="protein sequence ID" value="MBC2864472.1"/>
    <property type="molecule type" value="Genomic_DNA"/>
</dbReference>
<dbReference type="InterPro" id="IPR036465">
    <property type="entry name" value="vWFA_dom_sf"/>
</dbReference>
<proteinExistence type="predicted"/>
<gene>
    <name evidence="3" type="ORF">H1R13_05510</name>
</gene>
<dbReference type="RefSeq" id="WP_159672338.1">
    <property type="nucleotide sequence ID" value="NZ_JACMHY010000002.1"/>
</dbReference>
<accession>A0A7X1LPG5</accession>
<reference evidence="3 4" key="1">
    <citation type="submission" date="2020-08" db="EMBL/GenBank/DDBJ databases">
        <title>Whole-Genome Sequence of French Clinical Streptomyces mexicanus Strain Q0842.</title>
        <authorList>
            <person name="Boxberger M."/>
            <person name="La Scola B."/>
        </authorList>
    </citation>
    <scope>NUCLEOTIDE SEQUENCE [LARGE SCALE GENOMIC DNA]</scope>
    <source>
        <strain evidence="3 4">Marseille-Q0842</strain>
    </source>
</reference>
<evidence type="ECO:0000256" key="1">
    <source>
        <dbReference type="SAM" id="MobiDB-lite"/>
    </source>
</evidence>
<evidence type="ECO:0000313" key="3">
    <source>
        <dbReference type="EMBL" id="MBC2864472.1"/>
    </source>
</evidence>
<evidence type="ECO:0000313" key="4">
    <source>
        <dbReference type="Proteomes" id="UP000517694"/>
    </source>
</evidence>
<sequence>MRIDVRSQFDLIAQGVDELVPVLVDITAPHLDEASADTRPPHTLQVVLDRSGSMGRGPLEVAKTALKDLVDRLRPDDNFGLVAFDDQVQVVVPAGPLTDKDSVKAAITGLRPGGTTNLSAGYLRGLQEAERVAKEAGATVLLVSDGHANCGVTDPEILGEKADQAFHRGITTSALGIGEGYDEHLLAALACGGRGNDGMAEHTDAAAQFIAAQVDGLLSQAAQAVSLLLRMESIVRGVELVNELPVTVTPDGVLIELGSLYSGETRTLTLVLDVPAGPPPGPVRLGELELSWAELPTLKQHTATVSLDAEVAPPSVAATRTADPRVATELVFQRAQQAKRRAAVALRNRNPQEALEELRRARDAVQAATASAPVEMATDLDEELAILGALIRQTKSGNYSRSAKAALKRVGDASRSRGRQFAAGTGLDHHDWTDQPGASRPTPARHSKTPRRAWIDLAEAVRTLPLTPQDREPIAEAIAALLDGRPDFNASRFRRHALSTKSRGCGTDHTPDSLF</sequence>
<evidence type="ECO:0000259" key="2">
    <source>
        <dbReference type="PROSITE" id="PS50234"/>
    </source>
</evidence>
<keyword evidence="4" id="KW-1185">Reference proteome</keyword>
<comment type="caution">
    <text evidence="3">The sequence shown here is derived from an EMBL/GenBank/DDBJ whole genome shotgun (WGS) entry which is preliminary data.</text>
</comment>
<dbReference type="SMART" id="SM00327">
    <property type="entry name" value="VWA"/>
    <property type="match status" value="1"/>
</dbReference>
<dbReference type="OrthoDB" id="9781333at2"/>
<dbReference type="Proteomes" id="UP000517694">
    <property type="component" value="Unassembled WGS sequence"/>
</dbReference>
<dbReference type="PANTHER" id="PTHR10579:SF43">
    <property type="entry name" value="ZINC FINGER (C3HC4-TYPE RING FINGER) FAMILY PROTEIN"/>
    <property type="match status" value="1"/>
</dbReference>
<dbReference type="Pfam" id="PF00092">
    <property type="entry name" value="VWA"/>
    <property type="match status" value="1"/>
</dbReference>
<dbReference type="SUPFAM" id="SSF53300">
    <property type="entry name" value="vWA-like"/>
    <property type="match status" value="1"/>
</dbReference>
<dbReference type="Gene3D" id="3.40.50.410">
    <property type="entry name" value="von Willebrand factor, type A domain"/>
    <property type="match status" value="1"/>
</dbReference>